<feature type="binding site" evidence="2">
    <location>
        <position position="144"/>
    </location>
    <ligand>
        <name>acetyl-CoA</name>
        <dbReference type="ChEBI" id="CHEBI:57288"/>
    </ligand>
</feature>
<dbReference type="SUPFAM" id="SSF51161">
    <property type="entry name" value="Trimeric LpxA-like enzymes"/>
    <property type="match status" value="1"/>
</dbReference>
<dbReference type="NCBIfam" id="TIGR03570">
    <property type="entry name" value="NeuD_NnaD"/>
    <property type="match status" value="1"/>
</dbReference>
<accession>A0ABD7DBT1</accession>
<evidence type="ECO:0000313" key="5">
    <source>
        <dbReference type="Proteomes" id="UP000663613"/>
    </source>
</evidence>
<dbReference type="EMBL" id="CP070339">
    <property type="protein sequence ID" value="QRY14389.1"/>
    <property type="molecule type" value="Genomic_DNA"/>
</dbReference>
<dbReference type="Gene3D" id="2.160.10.10">
    <property type="entry name" value="Hexapeptide repeat proteins"/>
    <property type="match status" value="1"/>
</dbReference>
<protein>
    <submittedName>
        <fullName evidence="4">Acetyltransferase</fullName>
    </submittedName>
</protein>
<evidence type="ECO:0000256" key="2">
    <source>
        <dbReference type="PIRSR" id="PIRSR620019-2"/>
    </source>
</evidence>
<dbReference type="InterPro" id="IPR041561">
    <property type="entry name" value="PglD_N"/>
</dbReference>
<evidence type="ECO:0000256" key="1">
    <source>
        <dbReference type="PIRSR" id="PIRSR620019-1"/>
    </source>
</evidence>
<feature type="active site" description="Proton acceptor" evidence="1">
    <location>
        <position position="135"/>
    </location>
</feature>
<proteinExistence type="predicted"/>
<organism evidence="4 5">
    <name type="scientific">Bacillus cereus</name>
    <dbReference type="NCBI Taxonomy" id="1396"/>
    <lineage>
        <taxon>Bacteria</taxon>
        <taxon>Bacillati</taxon>
        <taxon>Bacillota</taxon>
        <taxon>Bacilli</taxon>
        <taxon>Bacillales</taxon>
        <taxon>Bacillaceae</taxon>
        <taxon>Bacillus</taxon>
        <taxon>Bacillus cereus group</taxon>
    </lineage>
</organism>
<gene>
    <name evidence="4" type="ORF">JTF64_20685</name>
</gene>
<dbReference type="InterPro" id="IPR011004">
    <property type="entry name" value="Trimer_LpxA-like_sf"/>
</dbReference>
<feature type="site" description="Increases basicity of active site His" evidence="1">
    <location>
        <position position="136"/>
    </location>
</feature>
<evidence type="ECO:0000259" key="3">
    <source>
        <dbReference type="Pfam" id="PF17836"/>
    </source>
</evidence>
<feature type="domain" description="PglD N-terminal" evidence="3">
    <location>
        <begin position="4"/>
        <end position="80"/>
    </location>
</feature>
<feature type="binding site" evidence="2">
    <location>
        <position position="68"/>
    </location>
    <ligand>
        <name>substrate</name>
    </ligand>
</feature>
<dbReference type="Gene3D" id="3.40.50.20">
    <property type="match status" value="1"/>
</dbReference>
<dbReference type="AlphaFoldDB" id="A0ABD7DBT1"/>
<dbReference type="PANTHER" id="PTHR43300:SF7">
    <property type="entry name" value="UDP-N-ACETYLBACILLOSAMINE N-ACETYLTRANSFERASE"/>
    <property type="match status" value="1"/>
</dbReference>
<dbReference type="InterPro" id="IPR050179">
    <property type="entry name" value="Trans_hexapeptide_repeat"/>
</dbReference>
<dbReference type="Proteomes" id="UP000663613">
    <property type="component" value="Chromosome"/>
</dbReference>
<feature type="binding site" evidence="2">
    <location>
        <position position="165"/>
    </location>
    <ligand>
        <name>acetyl-CoA</name>
        <dbReference type="ChEBI" id="CHEBI:57288"/>
    </ligand>
</feature>
<evidence type="ECO:0000313" key="4">
    <source>
        <dbReference type="EMBL" id="QRY14389.1"/>
    </source>
</evidence>
<reference evidence="4 5" key="1">
    <citation type="submission" date="2021-02" db="EMBL/GenBank/DDBJ databases">
        <title>Bacillus cereus VKM B-370.</title>
        <authorList>
            <person name="Kazantseva O.A."/>
            <person name="Piligrimova E.G."/>
            <person name="Buzikov R.M."/>
            <person name="Shadrin A.M."/>
        </authorList>
    </citation>
    <scope>NUCLEOTIDE SEQUENCE [LARGE SCALE GENOMIC DNA]</scope>
    <source>
        <strain evidence="4 5">VKM B-370</strain>
    </source>
</reference>
<dbReference type="InterPro" id="IPR020019">
    <property type="entry name" value="AcTrfase_PglD-like"/>
</dbReference>
<dbReference type="PANTHER" id="PTHR43300">
    <property type="entry name" value="ACETYLTRANSFERASE"/>
    <property type="match status" value="1"/>
</dbReference>
<dbReference type="CDD" id="cd03360">
    <property type="entry name" value="LbH_AT_putative"/>
    <property type="match status" value="1"/>
</dbReference>
<dbReference type="Pfam" id="PF17836">
    <property type="entry name" value="PglD_N"/>
    <property type="match status" value="1"/>
</dbReference>
<dbReference type="RefSeq" id="WP_016078191.1">
    <property type="nucleotide sequence ID" value="NZ_CP070339.1"/>
</dbReference>
<name>A0ABD7DBT1_BACCE</name>
<sequence>MNTKLLIIGAGGHGRVIADIALKMKKWEYIAFLDDSENVKTSMGIEIIDKSTSISKYIEDYDIFVGIGNNVVRKKVQEELEDLGAIIPALIHPSAIIGEQVYLGAGTVVMAGAVINCCTKIGKGSIINTASTIDHDNKIDDYVHISPGAHLAGTVRVGSGTWLGIGSVVINNINITNDCKIGAGAVVIRDIAEVGTYVGVPAKRMDE</sequence>